<dbReference type="PANTHER" id="PTHR34504:SF2">
    <property type="entry name" value="UPF0150 PROTEIN SSL0259"/>
    <property type="match status" value="1"/>
</dbReference>
<proteinExistence type="predicted"/>
<name>A0ABX2R998_9THEO</name>
<dbReference type="Proteomes" id="UP000604066">
    <property type="component" value="Unassembled WGS sequence"/>
</dbReference>
<protein>
    <submittedName>
        <fullName evidence="2">RNase H-like HicB family nuclease</fullName>
    </submittedName>
</protein>
<dbReference type="Gene3D" id="3.30.160.250">
    <property type="match status" value="1"/>
</dbReference>
<sequence>MYKDLYVFPAIFDYAEDGISVEFPDLPGCLTCGDNTEEALKNAKEALELHLYGMEKDNEPIPEPTPIDKIKIESNQVLVLVEAWMPLVRSKMDNKAIKKTLTIPKWLNDLAEKKKINFSRVLQQALKEQLGIKEREI</sequence>
<evidence type="ECO:0000259" key="1">
    <source>
        <dbReference type="Pfam" id="PF15919"/>
    </source>
</evidence>
<dbReference type="PANTHER" id="PTHR34504">
    <property type="entry name" value="ANTITOXIN HICB"/>
    <property type="match status" value="1"/>
</dbReference>
<dbReference type="InterPro" id="IPR031807">
    <property type="entry name" value="HicB-like"/>
</dbReference>
<evidence type="ECO:0000313" key="2">
    <source>
        <dbReference type="EMBL" id="NYE57752.1"/>
    </source>
</evidence>
<gene>
    <name evidence="2" type="ORF">HDG70_001467</name>
</gene>
<dbReference type="RefSeq" id="WP_028052960.1">
    <property type="nucleotide sequence ID" value="NZ_JACCBS010000002.1"/>
</dbReference>
<dbReference type="EMBL" id="JACCBS010000002">
    <property type="protein sequence ID" value="NYE57752.1"/>
    <property type="molecule type" value="Genomic_DNA"/>
</dbReference>
<accession>A0ABX2R998</accession>
<dbReference type="InterPro" id="IPR051404">
    <property type="entry name" value="TA_system_antitoxin"/>
</dbReference>
<comment type="caution">
    <text evidence="2">The sequence shown here is derived from an EMBL/GenBank/DDBJ whole genome shotgun (WGS) entry which is preliminary data.</text>
</comment>
<keyword evidence="3" id="KW-1185">Reference proteome</keyword>
<organism evidence="2 3">
    <name type="scientific">Carboxydothermus ferrireducens DSM 11255</name>
    <dbReference type="NCBI Taxonomy" id="1119529"/>
    <lineage>
        <taxon>Bacteria</taxon>
        <taxon>Bacillati</taxon>
        <taxon>Bacillota</taxon>
        <taxon>Clostridia</taxon>
        <taxon>Thermoanaerobacterales</taxon>
        <taxon>Thermoanaerobacteraceae</taxon>
        <taxon>Carboxydothermus</taxon>
    </lineage>
</organism>
<dbReference type="SUPFAM" id="SSF143100">
    <property type="entry name" value="TTHA1013/TTHA0281-like"/>
    <property type="match status" value="1"/>
</dbReference>
<reference evidence="2 3" key="1">
    <citation type="submission" date="2020-07" db="EMBL/GenBank/DDBJ databases">
        <title>Genomic Encyclopedia of Type Strains, Phase III (KMG-III): the genomes of soil and plant-associated and newly described type strains.</title>
        <authorList>
            <person name="Whitman W."/>
        </authorList>
    </citation>
    <scope>NUCLEOTIDE SEQUENCE [LARGE SCALE GENOMIC DNA]</scope>
    <source>
        <strain evidence="2 3">DSM 11255</strain>
    </source>
</reference>
<dbReference type="InterPro" id="IPR035069">
    <property type="entry name" value="TTHA1013/TTHA0281-like"/>
</dbReference>
<feature type="domain" description="HicB-like antitoxin of toxin-antitoxin system" evidence="1">
    <location>
        <begin position="16"/>
        <end position="107"/>
    </location>
</feature>
<evidence type="ECO:0000313" key="3">
    <source>
        <dbReference type="Proteomes" id="UP000604066"/>
    </source>
</evidence>
<dbReference type="Pfam" id="PF15919">
    <property type="entry name" value="HicB_lk_antitox"/>
    <property type="match status" value="1"/>
</dbReference>